<keyword evidence="10" id="KW-0460">Magnesium</keyword>
<gene>
    <name evidence="12" type="ORF">BLNAU_322</name>
</gene>
<dbReference type="GO" id="GO:0004001">
    <property type="term" value="F:adenosine kinase activity"/>
    <property type="evidence" value="ECO:0007669"/>
    <property type="project" value="UniProtKB-EC"/>
</dbReference>
<dbReference type="InterPro" id="IPR029056">
    <property type="entry name" value="Ribokinase-like"/>
</dbReference>
<organism evidence="12 13">
    <name type="scientific">Blattamonas nauphoetae</name>
    <dbReference type="NCBI Taxonomy" id="2049346"/>
    <lineage>
        <taxon>Eukaryota</taxon>
        <taxon>Metamonada</taxon>
        <taxon>Preaxostyla</taxon>
        <taxon>Oxymonadida</taxon>
        <taxon>Blattamonas</taxon>
    </lineage>
</organism>
<comment type="cofactor">
    <cofactor evidence="1 10">
        <name>Mg(2+)</name>
        <dbReference type="ChEBI" id="CHEBI:18420"/>
    </cofactor>
</comment>
<dbReference type="PRINTS" id="PR00989">
    <property type="entry name" value="ADENOKINASE"/>
</dbReference>
<evidence type="ECO:0000256" key="6">
    <source>
        <dbReference type="ARBA" id="ARBA00022726"/>
    </source>
</evidence>
<evidence type="ECO:0000313" key="12">
    <source>
        <dbReference type="EMBL" id="KAK2964406.1"/>
    </source>
</evidence>
<keyword evidence="13" id="KW-1185">Reference proteome</keyword>
<keyword evidence="5 10" id="KW-0808">Transferase</keyword>
<evidence type="ECO:0000256" key="8">
    <source>
        <dbReference type="ARBA" id="ARBA00022777"/>
    </source>
</evidence>
<proteinExistence type="inferred from homology"/>
<sequence>MIGIVGCSDPESLRTSIMSAPHVAFVGIGNPLLDISTEVDVSYPAKFNLNPNEAYLASPETEPLFKELESMPNLSLVPGGASQNTTRVVQWILHEKESAAYFGCIANDHFGNKQKEIMEKQNVKVCYDVTDEKPTGTCAALNNAEGRCLVANIASAGCFKATHLLKPDNLAIADSAKVAYTEGFFTDVSMESLLIIAHRRLKDQDKYFSMNLSAQWVIQGHTEKILELFPYADFVFCNEDEARCFAEVMGWAEKVDLVKIAAQMSLFPKHNPAKQRIVCITHGPEPITLATAFGKDEDKKLPYGHGCIKFTADCGSACTDRATVKTYPVPVIPKEEFKDANGCGDSFVGGFIASFIKGLPLEKCVENGNFIAGIITRSEGCTFPTVCPLKL</sequence>
<accession>A0ABQ9YKX1</accession>
<dbReference type="Pfam" id="PF00294">
    <property type="entry name" value="PfkB"/>
    <property type="match status" value="1"/>
</dbReference>
<dbReference type="CDD" id="cd01168">
    <property type="entry name" value="adenosine_kinase"/>
    <property type="match status" value="1"/>
</dbReference>
<comment type="similarity">
    <text evidence="3 10">Belongs to the carbohydrate kinase PfkB family.</text>
</comment>
<dbReference type="Proteomes" id="UP001281761">
    <property type="component" value="Unassembled WGS sequence"/>
</dbReference>
<dbReference type="EMBL" id="JARBJD010000002">
    <property type="protein sequence ID" value="KAK2964406.1"/>
    <property type="molecule type" value="Genomic_DNA"/>
</dbReference>
<comment type="caution">
    <text evidence="12">The sequence shown here is derived from an EMBL/GenBank/DDBJ whole genome shotgun (WGS) entry which is preliminary data.</text>
</comment>
<protein>
    <recommendedName>
        <fullName evidence="4 10">Adenosine kinase</fullName>
        <shortName evidence="10">AK</shortName>
        <ecNumber evidence="4 10">2.7.1.20</ecNumber>
    </recommendedName>
    <alternativeName>
        <fullName evidence="10">Adenosine 5'-phosphotransferase</fullName>
    </alternativeName>
</protein>
<keyword evidence="7 10" id="KW-0547">Nucleotide-binding</keyword>
<dbReference type="PANTHER" id="PTHR45769">
    <property type="entry name" value="ADENOSINE KINASE"/>
    <property type="match status" value="1"/>
</dbReference>
<comment type="function">
    <text evidence="10">ATP dependent phosphorylation of adenosine and other related nucleoside analogs to monophosphate derivatives.</text>
</comment>
<evidence type="ECO:0000256" key="2">
    <source>
        <dbReference type="ARBA" id="ARBA00004801"/>
    </source>
</evidence>
<dbReference type="InterPro" id="IPR011611">
    <property type="entry name" value="PfkB_dom"/>
</dbReference>
<name>A0ABQ9YKX1_9EUKA</name>
<dbReference type="SUPFAM" id="SSF53613">
    <property type="entry name" value="Ribokinase-like"/>
    <property type="match status" value="1"/>
</dbReference>
<dbReference type="EC" id="2.7.1.20" evidence="4 10"/>
<dbReference type="InterPro" id="IPR001805">
    <property type="entry name" value="Adenokinase"/>
</dbReference>
<evidence type="ECO:0000256" key="5">
    <source>
        <dbReference type="ARBA" id="ARBA00022679"/>
    </source>
</evidence>
<evidence type="ECO:0000256" key="10">
    <source>
        <dbReference type="RuleBase" id="RU368116"/>
    </source>
</evidence>
<keyword evidence="6 10" id="KW-0660">Purine salvage</keyword>
<dbReference type="Gene3D" id="3.30.1110.10">
    <property type="match status" value="1"/>
</dbReference>
<comment type="catalytic activity">
    <reaction evidence="10">
        <text>adenosine + ATP = AMP + ADP + H(+)</text>
        <dbReference type="Rhea" id="RHEA:20824"/>
        <dbReference type="ChEBI" id="CHEBI:15378"/>
        <dbReference type="ChEBI" id="CHEBI:16335"/>
        <dbReference type="ChEBI" id="CHEBI:30616"/>
        <dbReference type="ChEBI" id="CHEBI:456215"/>
        <dbReference type="ChEBI" id="CHEBI:456216"/>
        <dbReference type="EC" id="2.7.1.20"/>
    </reaction>
</comment>
<evidence type="ECO:0000256" key="7">
    <source>
        <dbReference type="ARBA" id="ARBA00022741"/>
    </source>
</evidence>
<keyword evidence="9 10" id="KW-0067">ATP-binding</keyword>
<reference evidence="12 13" key="1">
    <citation type="journal article" date="2022" name="bioRxiv">
        <title>Genomics of Preaxostyla Flagellates Illuminates Evolutionary Transitions and the Path Towards Mitochondrial Loss.</title>
        <authorList>
            <person name="Novak L.V.F."/>
            <person name="Treitli S.C."/>
            <person name="Pyrih J."/>
            <person name="Halakuc P."/>
            <person name="Pipaliya S.V."/>
            <person name="Vacek V."/>
            <person name="Brzon O."/>
            <person name="Soukal P."/>
            <person name="Eme L."/>
            <person name="Dacks J.B."/>
            <person name="Karnkowska A."/>
            <person name="Elias M."/>
            <person name="Hampl V."/>
        </authorList>
    </citation>
    <scope>NUCLEOTIDE SEQUENCE [LARGE SCALE GENOMIC DNA]</scope>
    <source>
        <strain evidence="12">NAU3</strain>
        <tissue evidence="12">Gut</tissue>
    </source>
</reference>
<evidence type="ECO:0000256" key="4">
    <source>
        <dbReference type="ARBA" id="ARBA00012119"/>
    </source>
</evidence>
<evidence type="ECO:0000313" key="13">
    <source>
        <dbReference type="Proteomes" id="UP001281761"/>
    </source>
</evidence>
<evidence type="ECO:0000256" key="1">
    <source>
        <dbReference type="ARBA" id="ARBA00001946"/>
    </source>
</evidence>
<evidence type="ECO:0000256" key="3">
    <source>
        <dbReference type="ARBA" id="ARBA00010688"/>
    </source>
</evidence>
<evidence type="ECO:0000256" key="9">
    <source>
        <dbReference type="ARBA" id="ARBA00022840"/>
    </source>
</evidence>
<dbReference type="PANTHER" id="PTHR45769:SF3">
    <property type="entry name" value="ADENOSINE KINASE"/>
    <property type="match status" value="1"/>
</dbReference>
<evidence type="ECO:0000259" key="11">
    <source>
        <dbReference type="Pfam" id="PF00294"/>
    </source>
</evidence>
<dbReference type="Gene3D" id="3.40.1190.20">
    <property type="match status" value="1"/>
</dbReference>
<comment type="pathway">
    <text evidence="2 10">Purine metabolism; AMP biosynthesis via salvage pathway; AMP from adenosine: step 1/1.</text>
</comment>
<feature type="domain" description="Carbohydrate kinase PfkB" evidence="11">
    <location>
        <begin position="61"/>
        <end position="384"/>
    </location>
</feature>
<keyword evidence="8 10" id="KW-0418">Kinase</keyword>